<evidence type="ECO:0000256" key="6">
    <source>
        <dbReference type="ARBA" id="ARBA00022692"/>
    </source>
</evidence>
<keyword evidence="6 13" id="KW-0812">Transmembrane</keyword>
<evidence type="ECO:0000256" key="3">
    <source>
        <dbReference type="ARBA" id="ARBA00022448"/>
    </source>
</evidence>
<dbReference type="RefSeq" id="WP_377386151.1">
    <property type="nucleotide sequence ID" value="NZ_JBHUIX010000002.1"/>
</dbReference>
<dbReference type="EMBL" id="JBHUIX010000002">
    <property type="protein sequence ID" value="MFD2172779.1"/>
    <property type="molecule type" value="Genomic_DNA"/>
</dbReference>
<feature type="transmembrane region" description="Helical" evidence="13">
    <location>
        <begin position="101"/>
        <end position="120"/>
    </location>
</feature>
<feature type="domain" description="Cytochrome b561 bacterial/Ni-hydrogenase" evidence="14">
    <location>
        <begin position="15"/>
        <end position="190"/>
    </location>
</feature>
<protein>
    <submittedName>
        <fullName evidence="15">Cytochrome b</fullName>
    </submittedName>
</protein>
<evidence type="ECO:0000256" key="9">
    <source>
        <dbReference type="ARBA" id="ARBA00022989"/>
    </source>
</evidence>
<evidence type="ECO:0000256" key="12">
    <source>
        <dbReference type="ARBA" id="ARBA00037975"/>
    </source>
</evidence>
<evidence type="ECO:0000256" key="2">
    <source>
        <dbReference type="ARBA" id="ARBA00004651"/>
    </source>
</evidence>
<evidence type="ECO:0000313" key="16">
    <source>
        <dbReference type="Proteomes" id="UP001597413"/>
    </source>
</evidence>
<keyword evidence="5" id="KW-0349">Heme</keyword>
<proteinExistence type="inferred from homology"/>
<evidence type="ECO:0000256" key="13">
    <source>
        <dbReference type="SAM" id="Phobius"/>
    </source>
</evidence>
<keyword evidence="9 13" id="KW-1133">Transmembrane helix</keyword>
<dbReference type="SUPFAM" id="SSF81342">
    <property type="entry name" value="Transmembrane di-heme cytochromes"/>
    <property type="match status" value="1"/>
</dbReference>
<keyword evidence="8" id="KW-0249">Electron transport</keyword>
<dbReference type="InterPro" id="IPR011577">
    <property type="entry name" value="Cyt_b561_bac/Ni-Hgenase"/>
</dbReference>
<sequence length="194" mass="21578">MASPTEHAPSPPREYTKVAKFFHWSMAAIIIIAWVIGYYGGAMLHYGVDDAETAKKVTAIVTHKNIATLTLFFVVGRLIWRATHAAPPLTEMPEIMQRLTHLGHGVLYFLMVAVPVSGWANSSSAGYNIPVLWLFDIPTLMSKSPAVTPYLVTLHWFLAWALAIVVIGHVAFALKHLLIDRDETMSAMLPRRKS</sequence>
<keyword evidence="11 13" id="KW-0472">Membrane</keyword>
<evidence type="ECO:0000256" key="7">
    <source>
        <dbReference type="ARBA" id="ARBA00022723"/>
    </source>
</evidence>
<evidence type="ECO:0000256" key="11">
    <source>
        <dbReference type="ARBA" id="ARBA00023136"/>
    </source>
</evidence>
<evidence type="ECO:0000313" key="15">
    <source>
        <dbReference type="EMBL" id="MFD2172779.1"/>
    </source>
</evidence>
<dbReference type="PANTHER" id="PTHR30529:SF1">
    <property type="entry name" value="CYTOCHROME B561 HOMOLOG 2"/>
    <property type="match status" value="1"/>
</dbReference>
<comment type="subcellular location">
    <subcellularLocation>
        <location evidence="2">Cell membrane</location>
        <topology evidence="2">Multi-pass membrane protein</topology>
    </subcellularLocation>
</comment>
<evidence type="ECO:0000259" key="14">
    <source>
        <dbReference type="Pfam" id="PF01292"/>
    </source>
</evidence>
<dbReference type="Pfam" id="PF01292">
    <property type="entry name" value="Ni_hydr_CYTB"/>
    <property type="match status" value="1"/>
</dbReference>
<evidence type="ECO:0000256" key="4">
    <source>
        <dbReference type="ARBA" id="ARBA00022475"/>
    </source>
</evidence>
<comment type="similarity">
    <text evidence="12">Belongs to the cytochrome b561 family.</text>
</comment>
<dbReference type="Proteomes" id="UP001597413">
    <property type="component" value="Unassembled WGS sequence"/>
</dbReference>
<evidence type="ECO:0000256" key="1">
    <source>
        <dbReference type="ARBA" id="ARBA00001970"/>
    </source>
</evidence>
<accession>A0ABW5A4T9</accession>
<dbReference type="InterPro" id="IPR016174">
    <property type="entry name" value="Di-haem_cyt_TM"/>
</dbReference>
<name>A0ABW5A4T9_9RHOB</name>
<gene>
    <name evidence="15" type="ORF">ACFSM0_01620</name>
</gene>
<dbReference type="InterPro" id="IPR052168">
    <property type="entry name" value="Cytochrome_b561_oxidase"/>
</dbReference>
<reference evidence="16" key="1">
    <citation type="journal article" date="2019" name="Int. J. Syst. Evol. Microbiol.">
        <title>The Global Catalogue of Microorganisms (GCM) 10K type strain sequencing project: providing services to taxonomists for standard genome sequencing and annotation.</title>
        <authorList>
            <consortium name="The Broad Institute Genomics Platform"/>
            <consortium name="The Broad Institute Genome Sequencing Center for Infectious Disease"/>
            <person name="Wu L."/>
            <person name="Ma J."/>
        </authorList>
    </citation>
    <scope>NUCLEOTIDE SEQUENCE [LARGE SCALE GENOMIC DNA]</scope>
    <source>
        <strain evidence="16">CCUG 55131</strain>
    </source>
</reference>
<keyword evidence="10" id="KW-0408">Iron</keyword>
<keyword evidence="4" id="KW-1003">Cell membrane</keyword>
<feature type="transmembrane region" description="Helical" evidence="13">
    <location>
        <begin position="21"/>
        <end position="40"/>
    </location>
</feature>
<comment type="caution">
    <text evidence="15">The sequence shown here is derived from an EMBL/GenBank/DDBJ whole genome shotgun (WGS) entry which is preliminary data.</text>
</comment>
<keyword evidence="7" id="KW-0479">Metal-binding</keyword>
<dbReference type="PANTHER" id="PTHR30529">
    <property type="entry name" value="CYTOCHROME B561"/>
    <property type="match status" value="1"/>
</dbReference>
<feature type="transmembrane region" description="Helical" evidence="13">
    <location>
        <begin position="60"/>
        <end position="80"/>
    </location>
</feature>
<keyword evidence="16" id="KW-1185">Reference proteome</keyword>
<comment type="cofactor">
    <cofactor evidence="1">
        <name>heme b</name>
        <dbReference type="ChEBI" id="CHEBI:60344"/>
    </cofactor>
</comment>
<feature type="transmembrane region" description="Helical" evidence="13">
    <location>
        <begin position="157"/>
        <end position="178"/>
    </location>
</feature>
<keyword evidence="3" id="KW-0813">Transport</keyword>
<organism evidence="15 16">
    <name type="scientific">Rhodobacter lacus</name>
    <dbReference type="NCBI Taxonomy" id="1641972"/>
    <lineage>
        <taxon>Bacteria</taxon>
        <taxon>Pseudomonadati</taxon>
        <taxon>Pseudomonadota</taxon>
        <taxon>Alphaproteobacteria</taxon>
        <taxon>Rhodobacterales</taxon>
        <taxon>Rhodobacter group</taxon>
        <taxon>Rhodobacter</taxon>
    </lineage>
</organism>
<evidence type="ECO:0000256" key="10">
    <source>
        <dbReference type="ARBA" id="ARBA00023004"/>
    </source>
</evidence>
<evidence type="ECO:0000256" key="8">
    <source>
        <dbReference type="ARBA" id="ARBA00022982"/>
    </source>
</evidence>
<evidence type="ECO:0000256" key="5">
    <source>
        <dbReference type="ARBA" id="ARBA00022617"/>
    </source>
</evidence>